<comment type="subunit">
    <text evidence="11">Homodimer.</text>
</comment>
<dbReference type="GO" id="GO:0005737">
    <property type="term" value="C:cytoplasm"/>
    <property type="evidence" value="ECO:0007669"/>
    <property type="project" value="UniProtKB-SubCell"/>
</dbReference>
<dbReference type="HAMAP" id="MF_00004">
    <property type="entry name" value="Aden_phosphoribosyltr"/>
    <property type="match status" value="1"/>
</dbReference>
<evidence type="ECO:0000313" key="13">
    <source>
        <dbReference type="EMBL" id="OGG28944.1"/>
    </source>
</evidence>
<dbReference type="FunFam" id="3.40.50.2020:FF:000021">
    <property type="entry name" value="Adenine phosphoribosyltransferase"/>
    <property type="match status" value="1"/>
</dbReference>
<dbReference type="InterPro" id="IPR000836">
    <property type="entry name" value="PRTase_dom"/>
</dbReference>
<comment type="caution">
    <text evidence="13">The sequence shown here is derived from an EMBL/GenBank/DDBJ whole genome shotgun (WGS) entry which is preliminary data.</text>
</comment>
<evidence type="ECO:0000256" key="2">
    <source>
        <dbReference type="ARBA" id="ARBA00003968"/>
    </source>
</evidence>
<evidence type="ECO:0000313" key="14">
    <source>
        <dbReference type="Proteomes" id="UP000176409"/>
    </source>
</evidence>
<gene>
    <name evidence="11" type="primary">apt</name>
    <name evidence="13" type="ORF">A2973_01430</name>
</gene>
<keyword evidence="10 11" id="KW-0660">Purine salvage</keyword>
<feature type="domain" description="Phosphoribosyltransferase" evidence="12">
    <location>
        <begin position="26"/>
        <end position="163"/>
    </location>
</feature>
<evidence type="ECO:0000256" key="7">
    <source>
        <dbReference type="ARBA" id="ARBA00022490"/>
    </source>
</evidence>
<evidence type="ECO:0000256" key="6">
    <source>
        <dbReference type="ARBA" id="ARBA00011893"/>
    </source>
</evidence>
<dbReference type="NCBIfam" id="NF002636">
    <property type="entry name" value="PRK02304.1-5"/>
    <property type="match status" value="1"/>
</dbReference>
<dbReference type="CDD" id="cd06223">
    <property type="entry name" value="PRTases_typeI"/>
    <property type="match status" value="1"/>
</dbReference>
<dbReference type="NCBIfam" id="NF002634">
    <property type="entry name" value="PRK02304.1-3"/>
    <property type="match status" value="1"/>
</dbReference>
<comment type="pathway">
    <text evidence="4 11">Purine metabolism; AMP biosynthesis via salvage pathway; AMP from adenine: step 1/1.</text>
</comment>
<comment type="subcellular location">
    <subcellularLocation>
        <location evidence="3 11">Cytoplasm</location>
    </subcellularLocation>
</comment>
<evidence type="ECO:0000256" key="1">
    <source>
        <dbReference type="ARBA" id="ARBA00000868"/>
    </source>
</evidence>
<dbReference type="Pfam" id="PF00156">
    <property type="entry name" value="Pribosyltran"/>
    <property type="match status" value="1"/>
</dbReference>
<keyword evidence="8 11" id="KW-0328">Glycosyltransferase</keyword>
<dbReference type="Proteomes" id="UP000176409">
    <property type="component" value="Unassembled WGS sequence"/>
</dbReference>
<dbReference type="PANTHER" id="PTHR32315:SF3">
    <property type="entry name" value="ADENINE PHOSPHORIBOSYLTRANSFERASE"/>
    <property type="match status" value="1"/>
</dbReference>
<evidence type="ECO:0000256" key="10">
    <source>
        <dbReference type="ARBA" id="ARBA00022726"/>
    </source>
</evidence>
<keyword evidence="9 11" id="KW-0808">Transferase</keyword>
<accession>A0A1F6AW72</accession>
<proteinExistence type="inferred from homology"/>
<evidence type="ECO:0000256" key="8">
    <source>
        <dbReference type="ARBA" id="ARBA00022676"/>
    </source>
</evidence>
<comment type="catalytic activity">
    <reaction evidence="1 11">
        <text>AMP + diphosphate = 5-phospho-alpha-D-ribose 1-diphosphate + adenine</text>
        <dbReference type="Rhea" id="RHEA:16609"/>
        <dbReference type="ChEBI" id="CHEBI:16708"/>
        <dbReference type="ChEBI" id="CHEBI:33019"/>
        <dbReference type="ChEBI" id="CHEBI:58017"/>
        <dbReference type="ChEBI" id="CHEBI:456215"/>
        <dbReference type="EC" id="2.4.2.7"/>
    </reaction>
</comment>
<dbReference type="STRING" id="1798396.A2973_01430"/>
<dbReference type="EMBL" id="MFJZ01000063">
    <property type="protein sequence ID" value="OGG28944.1"/>
    <property type="molecule type" value="Genomic_DNA"/>
</dbReference>
<evidence type="ECO:0000256" key="11">
    <source>
        <dbReference type="HAMAP-Rule" id="MF_00004"/>
    </source>
</evidence>
<dbReference type="GO" id="GO:0003999">
    <property type="term" value="F:adenine phosphoribosyltransferase activity"/>
    <property type="evidence" value="ECO:0007669"/>
    <property type="project" value="UniProtKB-UniRule"/>
</dbReference>
<comment type="similarity">
    <text evidence="5 11">Belongs to the purine/pyrimidine phosphoribosyltransferase family.</text>
</comment>
<dbReference type="GO" id="GO:0006168">
    <property type="term" value="P:adenine salvage"/>
    <property type="evidence" value="ECO:0007669"/>
    <property type="project" value="InterPro"/>
</dbReference>
<dbReference type="GO" id="GO:0016208">
    <property type="term" value="F:AMP binding"/>
    <property type="evidence" value="ECO:0007669"/>
    <property type="project" value="TreeGrafter"/>
</dbReference>
<dbReference type="EC" id="2.4.2.7" evidence="6 11"/>
<dbReference type="InterPro" id="IPR029057">
    <property type="entry name" value="PRTase-like"/>
</dbReference>
<evidence type="ECO:0000259" key="12">
    <source>
        <dbReference type="Pfam" id="PF00156"/>
    </source>
</evidence>
<dbReference type="NCBIfam" id="TIGR01090">
    <property type="entry name" value="apt"/>
    <property type="match status" value="1"/>
</dbReference>
<comment type="function">
    <text evidence="2 11">Catalyzes a salvage reaction resulting in the formation of AMP, that is energically less costly than de novo synthesis.</text>
</comment>
<dbReference type="GO" id="GO:0002055">
    <property type="term" value="F:adenine binding"/>
    <property type="evidence" value="ECO:0007669"/>
    <property type="project" value="TreeGrafter"/>
</dbReference>
<sequence>MNLKKYIRSIPDWPKKGVNFKDITTLLENKKIFRYVVDKMAEPYISLKIDKVVAIDARGFLLAAPIAYILDCGVCLIRKKGKLPYETLEESCQKEYGLDTLAIHKDTIKPNEMVLLVDDVLATGGTAQAAVTLIERLGGRVVGISLLIDLPFLGGSKKMRKYKTSYLMSYDSE</sequence>
<evidence type="ECO:0000256" key="5">
    <source>
        <dbReference type="ARBA" id="ARBA00008391"/>
    </source>
</evidence>
<dbReference type="InterPro" id="IPR050054">
    <property type="entry name" value="UPRTase/APRTase"/>
</dbReference>
<dbReference type="GO" id="GO:0006166">
    <property type="term" value="P:purine ribonucleoside salvage"/>
    <property type="evidence" value="ECO:0007669"/>
    <property type="project" value="UniProtKB-UniRule"/>
</dbReference>
<organism evidence="13 14">
    <name type="scientific">Candidatus Gottesmanbacteria bacterium RIFCSPLOWO2_01_FULL_49_10</name>
    <dbReference type="NCBI Taxonomy" id="1798396"/>
    <lineage>
        <taxon>Bacteria</taxon>
        <taxon>Candidatus Gottesmaniibacteriota</taxon>
    </lineage>
</organism>
<evidence type="ECO:0000256" key="9">
    <source>
        <dbReference type="ARBA" id="ARBA00022679"/>
    </source>
</evidence>
<dbReference type="UniPathway" id="UPA00588">
    <property type="reaction ID" value="UER00646"/>
</dbReference>
<dbReference type="Gene3D" id="3.40.50.2020">
    <property type="match status" value="1"/>
</dbReference>
<keyword evidence="7 11" id="KW-0963">Cytoplasm</keyword>
<protein>
    <recommendedName>
        <fullName evidence="6 11">Adenine phosphoribosyltransferase</fullName>
        <shortName evidence="11">APRT</shortName>
        <ecNumber evidence="6 11">2.4.2.7</ecNumber>
    </recommendedName>
</protein>
<dbReference type="AlphaFoldDB" id="A0A1F6AW72"/>
<dbReference type="SUPFAM" id="SSF53271">
    <property type="entry name" value="PRTase-like"/>
    <property type="match status" value="1"/>
</dbReference>
<name>A0A1F6AW72_9BACT</name>
<evidence type="ECO:0000256" key="4">
    <source>
        <dbReference type="ARBA" id="ARBA00004659"/>
    </source>
</evidence>
<dbReference type="GO" id="GO:0044209">
    <property type="term" value="P:AMP salvage"/>
    <property type="evidence" value="ECO:0007669"/>
    <property type="project" value="UniProtKB-UniRule"/>
</dbReference>
<evidence type="ECO:0000256" key="3">
    <source>
        <dbReference type="ARBA" id="ARBA00004496"/>
    </source>
</evidence>
<dbReference type="PANTHER" id="PTHR32315">
    <property type="entry name" value="ADENINE PHOSPHORIBOSYLTRANSFERASE"/>
    <property type="match status" value="1"/>
</dbReference>
<dbReference type="InterPro" id="IPR005764">
    <property type="entry name" value="Ade_phspho_trans"/>
</dbReference>
<reference evidence="13 14" key="1">
    <citation type="journal article" date="2016" name="Nat. Commun.">
        <title>Thousands of microbial genomes shed light on interconnected biogeochemical processes in an aquifer system.</title>
        <authorList>
            <person name="Anantharaman K."/>
            <person name="Brown C.T."/>
            <person name="Hug L.A."/>
            <person name="Sharon I."/>
            <person name="Castelle C.J."/>
            <person name="Probst A.J."/>
            <person name="Thomas B.C."/>
            <person name="Singh A."/>
            <person name="Wilkins M.J."/>
            <person name="Karaoz U."/>
            <person name="Brodie E.L."/>
            <person name="Williams K.H."/>
            <person name="Hubbard S.S."/>
            <person name="Banfield J.F."/>
        </authorList>
    </citation>
    <scope>NUCLEOTIDE SEQUENCE [LARGE SCALE GENOMIC DNA]</scope>
</reference>